<accession>A0A843WAV8</accession>
<dbReference type="OrthoDB" id="692727at2759"/>
<keyword evidence="8" id="KW-1185">Reference proteome</keyword>
<dbReference type="GO" id="GO:0006508">
    <property type="term" value="P:proteolysis"/>
    <property type="evidence" value="ECO:0007669"/>
    <property type="project" value="InterPro"/>
</dbReference>
<feature type="region of interest" description="Disordered" evidence="5">
    <location>
        <begin position="619"/>
        <end position="648"/>
    </location>
</feature>
<evidence type="ECO:0000256" key="2">
    <source>
        <dbReference type="ARBA" id="ARBA00012489"/>
    </source>
</evidence>
<organism evidence="7 8">
    <name type="scientific">Colocasia esculenta</name>
    <name type="common">Wild taro</name>
    <name type="synonym">Arum esculentum</name>
    <dbReference type="NCBI Taxonomy" id="4460"/>
    <lineage>
        <taxon>Eukaryota</taxon>
        <taxon>Viridiplantae</taxon>
        <taxon>Streptophyta</taxon>
        <taxon>Embryophyta</taxon>
        <taxon>Tracheophyta</taxon>
        <taxon>Spermatophyta</taxon>
        <taxon>Magnoliopsida</taxon>
        <taxon>Liliopsida</taxon>
        <taxon>Araceae</taxon>
        <taxon>Aroideae</taxon>
        <taxon>Colocasieae</taxon>
        <taxon>Colocasia</taxon>
    </lineage>
</organism>
<dbReference type="PROSITE" id="PS51700">
    <property type="entry name" value="SEPARIN"/>
    <property type="match status" value="1"/>
</dbReference>
<dbReference type="EC" id="3.4.22.49" evidence="2"/>
<dbReference type="PANTHER" id="PTHR12792">
    <property type="entry name" value="EXTRA SPINDLE POLES 1-RELATED"/>
    <property type="match status" value="1"/>
</dbReference>
<evidence type="ECO:0000259" key="6">
    <source>
        <dbReference type="PROSITE" id="PS51700"/>
    </source>
</evidence>
<evidence type="ECO:0000256" key="5">
    <source>
        <dbReference type="SAM" id="MobiDB-lite"/>
    </source>
</evidence>
<dbReference type="PANTHER" id="PTHR12792:SF0">
    <property type="entry name" value="SEPARIN"/>
    <property type="match status" value="1"/>
</dbReference>
<protein>
    <recommendedName>
        <fullName evidence="2">separase</fullName>
        <ecNumber evidence="2">3.4.22.49</ecNumber>
    </recommendedName>
</protein>
<dbReference type="InterPro" id="IPR030397">
    <property type="entry name" value="SEPARIN_core_dom"/>
</dbReference>
<dbReference type="GO" id="GO:0004197">
    <property type="term" value="F:cysteine-type endopeptidase activity"/>
    <property type="evidence" value="ECO:0007669"/>
    <property type="project" value="InterPro"/>
</dbReference>
<evidence type="ECO:0000256" key="4">
    <source>
        <dbReference type="ARBA" id="ARBA00022829"/>
    </source>
</evidence>
<evidence type="ECO:0000256" key="1">
    <source>
        <dbReference type="ARBA" id="ARBA00000451"/>
    </source>
</evidence>
<dbReference type="GO" id="GO:0051307">
    <property type="term" value="P:meiotic chromosome separation"/>
    <property type="evidence" value="ECO:0007669"/>
    <property type="project" value="TreeGrafter"/>
</dbReference>
<dbReference type="GO" id="GO:0005737">
    <property type="term" value="C:cytoplasm"/>
    <property type="evidence" value="ECO:0007669"/>
    <property type="project" value="TreeGrafter"/>
</dbReference>
<keyword evidence="4" id="KW-0159">Chromosome partition</keyword>
<feature type="non-terminal residue" evidence="7">
    <location>
        <position position="1"/>
    </location>
</feature>
<feature type="domain" description="Peptidase C50" evidence="6">
    <location>
        <begin position="1293"/>
        <end position="1387"/>
    </location>
</feature>
<reference evidence="7" key="1">
    <citation type="submission" date="2017-07" db="EMBL/GenBank/DDBJ databases">
        <title>Taro Niue Genome Assembly and Annotation.</title>
        <authorList>
            <person name="Atibalentja N."/>
            <person name="Keating K."/>
            <person name="Fields C.J."/>
        </authorList>
    </citation>
    <scope>NUCLEOTIDE SEQUENCE</scope>
    <source>
        <strain evidence="7">Niue_2</strain>
        <tissue evidence="7">Leaf</tissue>
    </source>
</reference>
<dbReference type="InterPro" id="IPR005314">
    <property type="entry name" value="Peptidase_C50"/>
</dbReference>
<dbReference type="EMBL" id="NMUH01002471">
    <property type="protein sequence ID" value="MQM00180.1"/>
    <property type="molecule type" value="Genomic_DNA"/>
</dbReference>
<name>A0A843WAV8_COLES</name>
<dbReference type="Pfam" id="PF03568">
    <property type="entry name" value="Separin_C"/>
    <property type="match status" value="1"/>
</dbReference>
<keyword evidence="3" id="KW-0378">Hydrolase</keyword>
<evidence type="ECO:0000313" key="8">
    <source>
        <dbReference type="Proteomes" id="UP000652761"/>
    </source>
</evidence>
<dbReference type="GO" id="GO:0072686">
    <property type="term" value="C:mitotic spindle"/>
    <property type="evidence" value="ECO:0007669"/>
    <property type="project" value="TreeGrafter"/>
</dbReference>
<feature type="compositionally biased region" description="Basic and acidic residues" evidence="5">
    <location>
        <begin position="619"/>
        <end position="628"/>
    </location>
</feature>
<gene>
    <name evidence="7" type="ORF">Taro_032908</name>
</gene>
<comment type="catalytic activity">
    <reaction evidence="1">
        <text>All bonds known to be hydrolyzed by this endopeptidase have arginine in P1 and an acidic residue in P4. P6 is often occupied by an acidic residue or by a hydroxy-amino-acid residue, the phosphorylation of which enhances cleavage.</text>
        <dbReference type="EC" id="3.4.22.49"/>
    </reaction>
</comment>
<evidence type="ECO:0000313" key="7">
    <source>
        <dbReference type="EMBL" id="MQM00180.1"/>
    </source>
</evidence>
<comment type="caution">
    <text evidence="7">The sequence shown here is derived from an EMBL/GenBank/DDBJ whole genome shotgun (WGS) entry which is preliminary data.</text>
</comment>
<evidence type="ECO:0000256" key="3">
    <source>
        <dbReference type="ARBA" id="ARBA00022801"/>
    </source>
</evidence>
<proteinExistence type="predicted"/>
<sequence length="1522" mass="170349">PTSAAEGRRRGWRAKEVEESEKRVRKRGLCYFGRWSAICRTQESAYRFKEVSWICSNKPCKRHELGLLELEGRRRRPLAHKPLAANPPRGWVPLVGFACLLVHQGGLCSQAPPMGGPSVGFALPRAIGQESMRSDAGGDIIFHNQLALTYSLHAHCAQETNQKTEVVILHDIGGALDSWLRISMATHLELENEKTIQLLCNIADLACLKGHLDFQLQLCKLVLIFGKRMNIPIERCVDVLWSNRRISHAFCSSPIDANFIVDVSEELGVHANLTSFWMSCMENSPSSLVGFLQIFLLSDSMLPQMSNLSSKGSFGSQVTVDEVKKVALSLVSSVPVSSHSVFAAGYLFFDLSERLMLVGQLFEALTYAREALRLRTRVLHRKFIYLLGKQPAKLETPWDNNHPFTGSLGAVLTKEWPTISRSQNLEGCIISPWSILKCYLESILQVGLIYESIGNGVEAEDHFRMGKTISCSLGFPVLGIAFSSHLGQVYRKKQLFKLAEDELDVAKRILLDKENIISCNRCKAALHGTIDLQIGDLRRSMFETTSRTRSTDLLSNALSQYKSALERLNCTELFDKSFSDVVPLASKERGSTQLDTSAQTSGYVDGPNDGHHLRDHLAVSSSKAERKGANLRVGGRRNSKSASCDPSMKQNLGDQLNLNACKNQIHRHSRECTKKCCILESTNSIHKAACQDICCQEGKFFGPGKESKQICRCNEASMGSKLYCWRCLLANVVEVGSMHRVIYVKWECQRRRLSLKLLTEIGKCMSILSDIHEVHEILWQSMSLLSNTELLCQTCTPSPPLLEFVGMENLCDIFPIQRAELLYNMGLFCVKECLSEGSRTCCALSKIEIPVVLSWLMLAFILAQEIPSLFQQVSRLIATILLLSMSTGNLSLPFFFHSLNGSQLAAFFHQASVGTYLQHVYISGTKDKGRNTKDLQTGGLTDMIASSSYLRVVPEKLSDLEEFVNNFFQSLPSFTVICISLLGGDYVNLLGETLLLPSFFPAWMLLSRLHPKEQPIVMLLPVDFAREEDQDIVNYSLMPAFENKESVTKWECPWGYTLLDYVAPEYKVILEENFLTLSGGTCDVMDEKKRRSMWWSERTKLNNHLSKFLRTIEDSWLGPWRCLLLGECSDFKHLDAEVSRLSRSLKSECRAEASMSLLKAILSGGQSLSDIKTCISQLLLYKGYLGRGGCCRADSFRAFSHVIDGGSESLSESTCKLIQEAVDKLVHESLDREPVVLVLDADLQMLPWENIPILRKQEVYRMPSTSSIFATLDRHWHREQSKGFDAIIPSIDPLDAYYLLNPSGDLSSTQLEFEEWFVTQKWEGKAGEAPPTEELADALQKHDLFLYFGHGSGMQYIPGNTIQKLDRCAATLLMGCSSGSLYLGGYYAPRGAPLSYLLAGSPAVIANLWDVSDKDIDRFGKAMLNSWLQERSIIRCSQCNRVMEECECLGNKVGNTMSVRTRSRVSRDNKLDESRQSVRRTSSKARVASFMSQARDACKLPMLIGAAPVCYGVPTLIKNNKC</sequence>
<dbReference type="Proteomes" id="UP000652761">
    <property type="component" value="Unassembled WGS sequence"/>
</dbReference>
<dbReference type="GO" id="GO:0005634">
    <property type="term" value="C:nucleus"/>
    <property type="evidence" value="ECO:0007669"/>
    <property type="project" value="InterPro"/>
</dbReference>